<evidence type="ECO:0000256" key="2">
    <source>
        <dbReference type="ARBA" id="ARBA00023125"/>
    </source>
</evidence>
<keyword evidence="1" id="KW-0805">Transcription regulation</keyword>
<dbReference type="Gene3D" id="1.10.10.60">
    <property type="entry name" value="Homeodomain-like"/>
    <property type="match status" value="1"/>
</dbReference>
<gene>
    <name evidence="5" type="ORF">F7018_09110</name>
</gene>
<dbReference type="Proteomes" id="UP000467305">
    <property type="component" value="Unassembled WGS sequence"/>
</dbReference>
<evidence type="ECO:0000256" key="1">
    <source>
        <dbReference type="ARBA" id="ARBA00023015"/>
    </source>
</evidence>
<name>A0A7J5AL67_9FLAO</name>
<reference evidence="5 6" key="1">
    <citation type="submission" date="2019-09" db="EMBL/GenBank/DDBJ databases">
        <authorList>
            <person name="Cao W.R."/>
        </authorList>
    </citation>
    <scope>NUCLEOTIDE SEQUENCE [LARGE SCALE GENOMIC DNA]</scope>
    <source>
        <strain evidence="6">a4</strain>
    </source>
</reference>
<feature type="domain" description="HTH araC/xylS-type" evidence="4">
    <location>
        <begin position="225"/>
        <end position="303"/>
    </location>
</feature>
<dbReference type="EMBL" id="WAAU01000013">
    <property type="protein sequence ID" value="KAB1158331.1"/>
    <property type="molecule type" value="Genomic_DNA"/>
</dbReference>
<dbReference type="InterPro" id="IPR009057">
    <property type="entry name" value="Homeodomain-like_sf"/>
</dbReference>
<dbReference type="Pfam" id="PF12833">
    <property type="entry name" value="HTH_18"/>
    <property type="match status" value="1"/>
</dbReference>
<sequence length="304" mass="35628">MQHFKTISEYYKAIGLPEPKHPHFDIKSFEENMGTVVSKMEPFRHEFYFIALKIEGKGKTLLGHNTDLPDGVNIFFNSPFQIISWDHSQDWSGYYIIFSQDFIASSFHFDRLLDEYPFLKIDESIPLQIDKNDLPEVMNIYKRIKEEYISEDKDKFDFIQVYVLQLLNQVKRLFNKKIEVDRINERIHKTDLKLLSQFQKHIKERFYPDASVNGKVNFHSPSYYASLLNIHPNHLNAVVKSITGQTALNTIHNHILKLAKAELSQTGNSVKEIAYKLHFDSPSHFGAFFKKHTGITPITYRKNK</sequence>
<keyword evidence="2" id="KW-0238">DNA-binding</keyword>
<dbReference type="GO" id="GO:0043565">
    <property type="term" value="F:sequence-specific DNA binding"/>
    <property type="evidence" value="ECO:0007669"/>
    <property type="project" value="InterPro"/>
</dbReference>
<dbReference type="SMART" id="SM00342">
    <property type="entry name" value="HTH_ARAC"/>
    <property type="match status" value="1"/>
</dbReference>
<evidence type="ECO:0000259" key="4">
    <source>
        <dbReference type="PROSITE" id="PS01124"/>
    </source>
</evidence>
<dbReference type="OrthoDB" id="2600165at2"/>
<evidence type="ECO:0000313" key="5">
    <source>
        <dbReference type="EMBL" id="KAB1158331.1"/>
    </source>
</evidence>
<dbReference type="RefSeq" id="WP_150899755.1">
    <property type="nucleotide sequence ID" value="NZ_WAAU01000013.1"/>
</dbReference>
<dbReference type="PANTHER" id="PTHR43280:SF32">
    <property type="entry name" value="TRANSCRIPTIONAL REGULATORY PROTEIN"/>
    <property type="match status" value="1"/>
</dbReference>
<dbReference type="PANTHER" id="PTHR43280">
    <property type="entry name" value="ARAC-FAMILY TRANSCRIPTIONAL REGULATOR"/>
    <property type="match status" value="1"/>
</dbReference>
<organism evidence="5 6">
    <name type="scientific">Tenacibaculum aiptasiae</name>
    <dbReference type="NCBI Taxonomy" id="426481"/>
    <lineage>
        <taxon>Bacteria</taxon>
        <taxon>Pseudomonadati</taxon>
        <taxon>Bacteroidota</taxon>
        <taxon>Flavobacteriia</taxon>
        <taxon>Flavobacteriales</taxon>
        <taxon>Flavobacteriaceae</taxon>
        <taxon>Tenacibaculum</taxon>
    </lineage>
</organism>
<dbReference type="PROSITE" id="PS01124">
    <property type="entry name" value="HTH_ARAC_FAMILY_2"/>
    <property type="match status" value="1"/>
</dbReference>
<dbReference type="GO" id="GO:0003700">
    <property type="term" value="F:DNA-binding transcription factor activity"/>
    <property type="evidence" value="ECO:0007669"/>
    <property type="project" value="InterPro"/>
</dbReference>
<comment type="caution">
    <text evidence="5">The sequence shown here is derived from an EMBL/GenBank/DDBJ whole genome shotgun (WGS) entry which is preliminary data.</text>
</comment>
<evidence type="ECO:0000313" key="6">
    <source>
        <dbReference type="Proteomes" id="UP000467305"/>
    </source>
</evidence>
<protein>
    <submittedName>
        <fullName evidence="5">AraC family transcriptional regulator</fullName>
    </submittedName>
</protein>
<proteinExistence type="predicted"/>
<accession>A0A7J5AL67</accession>
<keyword evidence="6" id="KW-1185">Reference proteome</keyword>
<keyword evidence="3" id="KW-0804">Transcription</keyword>
<evidence type="ECO:0000256" key="3">
    <source>
        <dbReference type="ARBA" id="ARBA00023163"/>
    </source>
</evidence>
<dbReference type="SUPFAM" id="SSF46689">
    <property type="entry name" value="Homeodomain-like"/>
    <property type="match status" value="1"/>
</dbReference>
<dbReference type="InterPro" id="IPR018060">
    <property type="entry name" value="HTH_AraC"/>
</dbReference>
<dbReference type="AlphaFoldDB" id="A0A7J5AL67"/>